<sequence>MTTPPTPFRKGLRVESVTLVHTSGEMDTYAFNTAGLNILSGVRNSSKTTTLKAIDYCLGNRDSPTEALKAAVADEYVEVSIELTLDGTPTEIRRSLQYGRQNKVVLDGNEFPVGEFSDRILHKLGWPILSIPKGIQATTATELTPLTFRSVLRHIYRNEESWTQFADKEQEFLRRAVISYLLGFAPTRYSNHDFELAAAQRRLAQAQAAEREVYDSTDRAVAAVCENLHLPTPRSEQQVNSIRTDLRAELDAVVRQRSQLTSEVEQLVAGRRQEGDAGAVSHGYDATLSQQYEQATQNLTSTAETAAGLEQVLTAHMQSHNTVRAEIARMERLLASVDIFDSLPVRLCPACEQKIDIHREHPEGTCYVCTQPVTEDQRRRRGELEKRSLAAEADDLQEVIARTSRDLDQAKADHRHAQSTHQDIARQLNVDRAARLAPFMARLEEMAAQTTVLEQKLMALPAIEQMLTRKTAATQTSQAAQDRLDRLKQQLDETPTTGRTPIDRCALFADRMNEFLNRHRDDVWVGGNVAISVDDLTFYVGTRPWSQVLGAEARVLFFLAYSRALLFLASDLGEDCPYPGLLMLDNPFQQGIASDVVHEVLRDIADAAQATGAQVISTQAVPVPRLSPGIEQIIMPNTYIGEPES</sequence>
<protein>
    <recommendedName>
        <fullName evidence="4">Rad50/SbcC-type AAA domain-containing protein</fullName>
    </recommendedName>
</protein>
<evidence type="ECO:0000313" key="2">
    <source>
        <dbReference type="EMBL" id="GDY39125.1"/>
    </source>
</evidence>
<reference evidence="2 3" key="1">
    <citation type="journal article" date="2020" name="Int. J. Syst. Evol. Microbiol.">
        <title>Reclassification of Streptomyces castelarensis and Streptomyces sporoclivatus as later heterotypic synonyms of Streptomyces antimycoticus.</title>
        <authorList>
            <person name="Komaki H."/>
            <person name="Tamura T."/>
        </authorList>
    </citation>
    <scope>NUCLEOTIDE SEQUENCE [LARGE SCALE GENOMIC DNA]</scope>
    <source>
        <strain evidence="2 3">NBRC 12839</strain>
    </source>
</reference>
<dbReference type="SUPFAM" id="SSF52540">
    <property type="entry name" value="P-loop containing nucleoside triphosphate hydrolases"/>
    <property type="match status" value="1"/>
</dbReference>
<evidence type="ECO:0000313" key="3">
    <source>
        <dbReference type="Proteomes" id="UP000299290"/>
    </source>
</evidence>
<name>A0A4D4JR06_9ACTN</name>
<feature type="coiled-coil region" evidence="1">
    <location>
        <begin position="386"/>
        <end position="413"/>
    </location>
</feature>
<keyword evidence="3" id="KW-1185">Reference proteome</keyword>
<dbReference type="Gene3D" id="3.40.50.300">
    <property type="entry name" value="P-loop containing nucleotide triphosphate hydrolases"/>
    <property type="match status" value="1"/>
</dbReference>
<dbReference type="Proteomes" id="UP000299290">
    <property type="component" value="Unassembled WGS sequence"/>
</dbReference>
<keyword evidence="1" id="KW-0175">Coiled coil</keyword>
<dbReference type="RefSeq" id="WP_137963494.1">
    <property type="nucleotide sequence ID" value="NZ_BJHV01000001.1"/>
</dbReference>
<dbReference type="EMBL" id="BJHV01000001">
    <property type="protein sequence ID" value="GDY39125.1"/>
    <property type="molecule type" value="Genomic_DNA"/>
</dbReference>
<gene>
    <name evidence="2" type="ORF">SANT12839_000070</name>
</gene>
<dbReference type="InterPro" id="IPR027417">
    <property type="entry name" value="P-loop_NTPase"/>
</dbReference>
<dbReference type="AlphaFoldDB" id="A0A4D4JR06"/>
<accession>A0A4D4JR06</accession>
<evidence type="ECO:0000256" key="1">
    <source>
        <dbReference type="SAM" id="Coils"/>
    </source>
</evidence>
<organism evidence="2 3">
    <name type="scientific">Streptomyces antimycoticus</name>
    <dbReference type="NCBI Taxonomy" id="68175"/>
    <lineage>
        <taxon>Bacteria</taxon>
        <taxon>Bacillati</taxon>
        <taxon>Actinomycetota</taxon>
        <taxon>Actinomycetes</taxon>
        <taxon>Kitasatosporales</taxon>
        <taxon>Streptomycetaceae</taxon>
        <taxon>Streptomyces</taxon>
        <taxon>Streptomyces violaceusniger group</taxon>
    </lineage>
</organism>
<evidence type="ECO:0008006" key="4">
    <source>
        <dbReference type="Google" id="ProtNLM"/>
    </source>
</evidence>
<proteinExistence type="predicted"/>
<comment type="caution">
    <text evidence="2">The sequence shown here is derived from an EMBL/GenBank/DDBJ whole genome shotgun (WGS) entry which is preliminary data.</text>
</comment>